<gene>
    <name evidence="1" type="ORF">Psch_04095</name>
</gene>
<dbReference type="AlphaFoldDB" id="A0A4Y7R5W9"/>
<protein>
    <submittedName>
        <fullName evidence="1">Uncharacterized protein</fullName>
    </submittedName>
</protein>
<proteinExistence type="predicted"/>
<accession>A0A4Y7R5W9</accession>
<reference evidence="1 2" key="1">
    <citation type="journal article" date="2018" name="Environ. Microbiol.">
        <title>Novel energy conservation strategies and behaviour of Pelotomaculum schinkii driving syntrophic propionate catabolism.</title>
        <authorList>
            <person name="Hidalgo-Ahumada C.A.P."/>
            <person name="Nobu M.K."/>
            <person name="Narihiro T."/>
            <person name="Tamaki H."/>
            <person name="Liu W.T."/>
            <person name="Kamagata Y."/>
            <person name="Stams A.J.M."/>
            <person name="Imachi H."/>
            <person name="Sousa D.Z."/>
        </authorList>
    </citation>
    <scope>NUCLEOTIDE SEQUENCE [LARGE SCALE GENOMIC DNA]</scope>
    <source>
        <strain evidence="1 2">HH</strain>
    </source>
</reference>
<name>A0A4Y7R5W9_9FIRM</name>
<sequence>MKANKHSQFVSISLEEFTKLHARNNPLDKPEQVRRLIIQAVKRKAAGAKCIHCGQPIWAIGSAFVGWNGCFTCITGEASCHDDYEIDEVCFI</sequence>
<dbReference type="RefSeq" id="WP_190259500.1">
    <property type="nucleotide sequence ID" value="NZ_QFGA01000004.1"/>
</dbReference>
<dbReference type="Proteomes" id="UP000298324">
    <property type="component" value="Unassembled WGS sequence"/>
</dbReference>
<evidence type="ECO:0000313" key="1">
    <source>
        <dbReference type="EMBL" id="TEB04368.1"/>
    </source>
</evidence>
<organism evidence="1 2">
    <name type="scientific">Pelotomaculum schinkii</name>
    <dbReference type="NCBI Taxonomy" id="78350"/>
    <lineage>
        <taxon>Bacteria</taxon>
        <taxon>Bacillati</taxon>
        <taxon>Bacillota</taxon>
        <taxon>Clostridia</taxon>
        <taxon>Eubacteriales</taxon>
        <taxon>Desulfotomaculaceae</taxon>
        <taxon>Pelotomaculum</taxon>
    </lineage>
</organism>
<evidence type="ECO:0000313" key="2">
    <source>
        <dbReference type="Proteomes" id="UP000298324"/>
    </source>
</evidence>
<keyword evidence="2" id="KW-1185">Reference proteome</keyword>
<comment type="caution">
    <text evidence="1">The sequence shown here is derived from an EMBL/GenBank/DDBJ whole genome shotgun (WGS) entry which is preliminary data.</text>
</comment>
<dbReference type="EMBL" id="QFGA01000004">
    <property type="protein sequence ID" value="TEB04368.1"/>
    <property type="molecule type" value="Genomic_DNA"/>
</dbReference>